<keyword evidence="6" id="KW-1185">Reference proteome</keyword>
<dbReference type="GO" id="GO:0030170">
    <property type="term" value="F:pyridoxal phosphate binding"/>
    <property type="evidence" value="ECO:0007669"/>
    <property type="project" value="TreeGrafter"/>
</dbReference>
<dbReference type="SMART" id="SM01005">
    <property type="entry name" value="Ala_racemase_C"/>
    <property type="match status" value="1"/>
</dbReference>
<dbReference type="PANTHER" id="PTHR30511">
    <property type="entry name" value="ALANINE RACEMASE"/>
    <property type="match status" value="1"/>
</dbReference>
<evidence type="ECO:0000256" key="1">
    <source>
        <dbReference type="ARBA" id="ARBA00001933"/>
    </source>
</evidence>
<keyword evidence="2" id="KW-0663">Pyridoxal phosphate</keyword>
<dbReference type="GO" id="GO:0005829">
    <property type="term" value="C:cytosol"/>
    <property type="evidence" value="ECO:0007669"/>
    <property type="project" value="TreeGrafter"/>
</dbReference>
<evidence type="ECO:0000259" key="4">
    <source>
        <dbReference type="SMART" id="SM01005"/>
    </source>
</evidence>
<dbReference type="AlphaFoldDB" id="A0A1E5IH19"/>
<protein>
    <recommendedName>
        <fullName evidence="4">Alanine racemase C-terminal domain-containing protein</fullName>
    </recommendedName>
</protein>
<dbReference type="EMBL" id="LNVX01000560">
    <property type="protein sequence ID" value="OEG69796.1"/>
    <property type="molecule type" value="Genomic_DNA"/>
</dbReference>
<feature type="domain" description="Alanine racemase C-terminal" evidence="4">
    <location>
        <begin position="40"/>
        <end position="109"/>
    </location>
</feature>
<evidence type="ECO:0000256" key="2">
    <source>
        <dbReference type="ARBA" id="ARBA00022898"/>
    </source>
</evidence>
<name>A0A1E5IH19_ENDTX</name>
<dbReference type="Gene3D" id="2.40.37.10">
    <property type="entry name" value="Lyase, Ornithine Decarboxylase, Chain A, domain 1"/>
    <property type="match status" value="1"/>
</dbReference>
<keyword evidence="3" id="KW-0413">Isomerase</keyword>
<comment type="cofactor">
    <cofactor evidence="1">
        <name>pyridoxal 5'-phosphate</name>
        <dbReference type="ChEBI" id="CHEBI:597326"/>
    </cofactor>
</comment>
<dbReference type="GO" id="GO:0008784">
    <property type="term" value="F:alanine racemase activity"/>
    <property type="evidence" value="ECO:0007669"/>
    <property type="project" value="TreeGrafter"/>
</dbReference>
<gene>
    <name evidence="5" type="ORF">ATZ36_07475</name>
</gene>
<organism evidence="5 6">
    <name type="scientific">Endomicrobium trichonymphae</name>
    <dbReference type="NCBI Taxonomy" id="1408204"/>
    <lineage>
        <taxon>Bacteria</taxon>
        <taxon>Pseudomonadati</taxon>
        <taxon>Elusimicrobiota</taxon>
        <taxon>Endomicrobiia</taxon>
        <taxon>Endomicrobiales</taxon>
        <taxon>Endomicrobiaceae</taxon>
        <taxon>Candidatus Endomicrobiellum</taxon>
    </lineage>
</organism>
<dbReference type="Pfam" id="PF00842">
    <property type="entry name" value="Ala_racemase_C"/>
    <property type="match status" value="1"/>
</dbReference>
<sequence>MIFLRLSLKCIHLDIVQLGISIYGLLPFKYAKRFLKLTTVLSYKTKIMFLKKVPACLCVNYRMTFVTNRASVIATIPVGYADGYNRCCLIKCDVLVRAENAVQLPEALQ</sequence>
<dbReference type="SUPFAM" id="SSF50621">
    <property type="entry name" value="Alanine racemase C-terminal domain-like"/>
    <property type="match status" value="1"/>
</dbReference>
<reference evidence="5 6" key="1">
    <citation type="submission" date="2015-11" db="EMBL/GenBank/DDBJ databases">
        <title>Evidence for parallel genomic evolution in an endosymbiosis of termite gut flagellates.</title>
        <authorList>
            <person name="Zheng H."/>
        </authorList>
    </citation>
    <scope>NUCLEOTIDE SEQUENCE [LARGE SCALE GENOMIC DNA]</scope>
    <source>
        <strain evidence="5 6">CET450</strain>
    </source>
</reference>
<evidence type="ECO:0000313" key="5">
    <source>
        <dbReference type="EMBL" id="OEG69796.1"/>
    </source>
</evidence>
<evidence type="ECO:0000313" key="6">
    <source>
        <dbReference type="Proteomes" id="UP000095237"/>
    </source>
</evidence>
<dbReference type="InterPro" id="IPR009006">
    <property type="entry name" value="Ala_racemase/Decarboxylase_C"/>
</dbReference>
<evidence type="ECO:0000256" key="3">
    <source>
        <dbReference type="ARBA" id="ARBA00023235"/>
    </source>
</evidence>
<dbReference type="InterPro" id="IPR011079">
    <property type="entry name" value="Ala_racemase_C"/>
</dbReference>
<accession>A0A1E5IH19</accession>
<proteinExistence type="predicted"/>
<dbReference type="PANTHER" id="PTHR30511:SF0">
    <property type="entry name" value="ALANINE RACEMASE, CATABOLIC-RELATED"/>
    <property type="match status" value="1"/>
</dbReference>
<comment type="caution">
    <text evidence="5">The sequence shown here is derived from an EMBL/GenBank/DDBJ whole genome shotgun (WGS) entry which is preliminary data.</text>
</comment>
<dbReference type="Proteomes" id="UP000095237">
    <property type="component" value="Unassembled WGS sequence"/>
</dbReference>
<dbReference type="InterPro" id="IPR000821">
    <property type="entry name" value="Ala_racemase"/>
</dbReference>